<dbReference type="PANTHER" id="PTHR43133">
    <property type="entry name" value="RNA POLYMERASE ECF-TYPE SIGMA FACTO"/>
    <property type="match status" value="1"/>
</dbReference>
<name>A0ABW5MQ98_9FLAO</name>
<evidence type="ECO:0000256" key="5">
    <source>
        <dbReference type="ARBA" id="ARBA00023163"/>
    </source>
</evidence>
<dbReference type="InterPro" id="IPR039425">
    <property type="entry name" value="RNA_pol_sigma-70-like"/>
</dbReference>
<evidence type="ECO:0000259" key="7">
    <source>
        <dbReference type="Pfam" id="PF04542"/>
    </source>
</evidence>
<dbReference type="InterPro" id="IPR014284">
    <property type="entry name" value="RNA_pol_sigma-70_dom"/>
</dbReference>
<organism evidence="9 10">
    <name type="scientific">Croceitalea marina</name>
    <dbReference type="NCBI Taxonomy" id="1775166"/>
    <lineage>
        <taxon>Bacteria</taxon>
        <taxon>Pseudomonadati</taxon>
        <taxon>Bacteroidota</taxon>
        <taxon>Flavobacteriia</taxon>
        <taxon>Flavobacteriales</taxon>
        <taxon>Flavobacteriaceae</taxon>
        <taxon>Croceitalea</taxon>
    </lineage>
</organism>
<keyword evidence="2 6" id="KW-0805">Transcription regulation</keyword>
<gene>
    <name evidence="9" type="ORF">ACFSQJ_00120</name>
</gene>
<dbReference type="Proteomes" id="UP001597526">
    <property type="component" value="Unassembled WGS sequence"/>
</dbReference>
<dbReference type="SUPFAM" id="SSF88946">
    <property type="entry name" value="Sigma2 domain of RNA polymerase sigma factors"/>
    <property type="match status" value="1"/>
</dbReference>
<protein>
    <recommendedName>
        <fullName evidence="6">RNA polymerase sigma factor</fullName>
    </recommendedName>
</protein>
<dbReference type="Pfam" id="PF04542">
    <property type="entry name" value="Sigma70_r2"/>
    <property type="match status" value="1"/>
</dbReference>
<dbReference type="PANTHER" id="PTHR43133:SF45">
    <property type="entry name" value="RNA POLYMERASE ECF-TYPE SIGMA FACTOR"/>
    <property type="match status" value="1"/>
</dbReference>
<dbReference type="InterPro" id="IPR007627">
    <property type="entry name" value="RNA_pol_sigma70_r2"/>
</dbReference>
<dbReference type="NCBIfam" id="TIGR02937">
    <property type="entry name" value="sigma70-ECF"/>
    <property type="match status" value="1"/>
</dbReference>
<evidence type="ECO:0000256" key="2">
    <source>
        <dbReference type="ARBA" id="ARBA00023015"/>
    </source>
</evidence>
<dbReference type="InterPro" id="IPR013324">
    <property type="entry name" value="RNA_pol_sigma_r3/r4-like"/>
</dbReference>
<dbReference type="InterPro" id="IPR000838">
    <property type="entry name" value="RNA_pol_sigma70_ECF_CS"/>
</dbReference>
<comment type="caution">
    <text evidence="9">The sequence shown here is derived from an EMBL/GenBank/DDBJ whole genome shotgun (WGS) entry which is preliminary data.</text>
</comment>
<dbReference type="Pfam" id="PF08281">
    <property type="entry name" value="Sigma70_r4_2"/>
    <property type="match status" value="1"/>
</dbReference>
<dbReference type="InterPro" id="IPR036388">
    <property type="entry name" value="WH-like_DNA-bd_sf"/>
</dbReference>
<dbReference type="PROSITE" id="PS01063">
    <property type="entry name" value="SIGMA70_ECF"/>
    <property type="match status" value="1"/>
</dbReference>
<dbReference type="Gene3D" id="1.10.1740.10">
    <property type="match status" value="1"/>
</dbReference>
<reference evidence="10" key="1">
    <citation type="journal article" date="2019" name="Int. J. Syst. Evol. Microbiol.">
        <title>The Global Catalogue of Microorganisms (GCM) 10K type strain sequencing project: providing services to taxonomists for standard genome sequencing and annotation.</title>
        <authorList>
            <consortium name="The Broad Institute Genomics Platform"/>
            <consortium name="The Broad Institute Genome Sequencing Center for Infectious Disease"/>
            <person name="Wu L."/>
            <person name="Ma J."/>
        </authorList>
    </citation>
    <scope>NUCLEOTIDE SEQUENCE [LARGE SCALE GENOMIC DNA]</scope>
    <source>
        <strain evidence="10">KCTC 52368</strain>
    </source>
</reference>
<sequence length="192" mass="22249">MEQNQYQPNVQLIINGNSQEFSKLVDNYKNLVFTVALRMLKNTEEAEEVTQDTFVKVFKSIKSFKGDSKFSTWIYRIAYNSCLDRLKKIKKVQQIKSFDEISGVEISDLSTVLDAIEREEKSKVLKQCIGLLSPSDSALLTLFYFEEKNLNELSKILNLTENNVKVKLFRARARLAKILKERLNPETIKHYG</sequence>
<keyword evidence="3 6" id="KW-0731">Sigma factor</keyword>
<dbReference type="EMBL" id="JBHULB010000001">
    <property type="protein sequence ID" value="MFD2585314.1"/>
    <property type="molecule type" value="Genomic_DNA"/>
</dbReference>
<accession>A0ABW5MQ98</accession>
<evidence type="ECO:0000256" key="4">
    <source>
        <dbReference type="ARBA" id="ARBA00023125"/>
    </source>
</evidence>
<keyword evidence="5 6" id="KW-0804">Transcription</keyword>
<evidence type="ECO:0000313" key="9">
    <source>
        <dbReference type="EMBL" id="MFD2585314.1"/>
    </source>
</evidence>
<dbReference type="Gene3D" id="1.10.10.10">
    <property type="entry name" value="Winged helix-like DNA-binding domain superfamily/Winged helix DNA-binding domain"/>
    <property type="match status" value="1"/>
</dbReference>
<evidence type="ECO:0000256" key="6">
    <source>
        <dbReference type="RuleBase" id="RU000716"/>
    </source>
</evidence>
<evidence type="ECO:0000313" key="10">
    <source>
        <dbReference type="Proteomes" id="UP001597526"/>
    </source>
</evidence>
<evidence type="ECO:0000256" key="3">
    <source>
        <dbReference type="ARBA" id="ARBA00023082"/>
    </source>
</evidence>
<keyword evidence="4 6" id="KW-0238">DNA-binding</keyword>
<dbReference type="InterPro" id="IPR013249">
    <property type="entry name" value="RNA_pol_sigma70_r4_t2"/>
</dbReference>
<dbReference type="RefSeq" id="WP_377764718.1">
    <property type="nucleotide sequence ID" value="NZ_JBHULB010000001.1"/>
</dbReference>
<dbReference type="InterPro" id="IPR013325">
    <property type="entry name" value="RNA_pol_sigma_r2"/>
</dbReference>
<feature type="domain" description="RNA polymerase sigma-70 region 2" evidence="7">
    <location>
        <begin position="24"/>
        <end position="90"/>
    </location>
</feature>
<evidence type="ECO:0000256" key="1">
    <source>
        <dbReference type="ARBA" id="ARBA00010641"/>
    </source>
</evidence>
<dbReference type="SUPFAM" id="SSF88659">
    <property type="entry name" value="Sigma3 and sigma4 domains of RNA polymerase sigma factors"/>
    <property type="match status" value="1"/>
</dbReference>
<keyword evidence="10" id="KW-1185">Reference proteome</keyword>
<feature type="domain" description="RNA polymerase sigma factor 70 region 4 type 2" evidence="8">
    <location>
        <begin position="125"/>
        <end position="175"/>
    </location>
</feature>
<proteinExistence type="inferred from homology"/>
<comment type="similarity">
    <text evidence="1 6">Belongs to the sigma-70 factor family. ECF subfamily.</text>
</comment>
<evidence type="ECO:0000259" key="8">
    <source>
        <dbReference type="Pfam" id="PF08281"/>
    </source>
</evidence>